<dbReference type="KEGG" id="tbk:HF295_02285"/>
<dbReference type="AlphaFoldDB" id="A0A7L6N596"/>
<name>A0A7L6N596_9MOLU</name>
<feature type="region of interest" description="Disordered" evidence="2">
    <location>
        <begin position="221"/>
        <end position="241"/>
    </location>
</feature>
<sequence>MKKILLVFLLALVLSVSACTNDDAWDSSKNITVYTRDTSSGTRAGFMEGIDFSDAAENDGLLVDGFLIKDNTGILSSIEVDQYGIGYISLASLNDKVKGLQFEGVDPTKQNVVNNTYGLKRPFNYIIRSLDDFANDTERDITLAFVAFLNTSDGADIITNEGAISLSSNGTWDDIKDQHPVCSLDNSSITIKFGGSDSIEKIALALTESFAPKCGNFVPEHEHTGSSDGFKRTQGSEKDGDNYKHVGFASRPFKDSEVGSEGTQGQLAWDAIVVIVHKENLVNNLTAEEIKKIYRGDFLTWDELL</sequence>
<gene>
    <name evidence="5" type="ORF">HF295_02285</name>
</gene>
<keyword evidence="6" id="KW-1185">Reference proteome</keyword>
<dbReference type="RefSeq" id="WP_312032229.1">
    <property type="nucleotide sequence ID" value="NZ_CP051151.1"/>
</dbReference>
<dbReference type="Pfam" id="PF12849">
    <property type="entry name" value="PBP_like_2"/>
    <property type="match status" value="1"/>
</dbReference>
<dbReference type="InterPro" id="IPR024370">
    <property type="entry name" value="PBP_domain"/>
</dbReference>
<evidence type="ECO:0000256" key="1">
    <source>
        <dbReference type="ARBA" id="ARBA00022729"/>
    </source>
</evidence>
<protein>
    <recommendedName>
        <fullName evidence="4">PBP domain-containing protein</fullName>
    </recommendedName>
</protein>
<dbReference type="Proteomes" id="UP000512167">
    <property type="component" value="Chromosome"/>
</dbReference>
<dbReference type="EMBL" id="CP051151">
    <property type="protein sequence ID" value="QLY39749.1"/>
    <property type="molecule type" value="Genomic_DNA"/>
</dbReference>
<proteinExistence type="predicted"/>
<feature type="domain" description="PBP" evidence="4">
    <location>
        <begin position="190"/>
        <end position="303"/>
    </location>
</feature>
<dbReference type="PANTHER" id="PTHR30570:SF1">
    <property type="entry name" value="PHOSPHATE-BINDING PROTEIN PSTS"/>
    <property type="match status" value="1"/>
</dbReference>
<organism evidence="5 6">
    <name type="scientific">Hujiaoplasma nucleasis</name>
    <dbReference type="NCBI Taxonomy" id="2725268"/>
    <lineage>
        <taxon>Bacteria</taxon>
        <taxon>Bacillati</taxon>
        <taxon>Mycoplasmatota</taxon>
        <taxon>Mollicutes</taxon>
        <taxon>Candidatus Izemoplasmatales</taxon>
        <taxon>Hujiaoplasmataceae</taxon>
        <taxon>Hujiaoplasma</taxon>
    </lineage>
</organism>
<dbReference type="SUPFAM" id="SSF53850">
    <property type="entry name" value="Periplasmic binding protein-like II"/>
    <property type="match status" value="2"/>
</dbReference>
<evidence type="ECO:0000256" key="2">
    <source>
        <dbReference type="SAM" id="MobiDB-lite"/>
    </source>
</evidence>
<keyword evidence="1 3" id="KW-0732">Signal</keyword>
<feature type="signal peptide" evidence="3">
    <location>
        <begin position="1"/>
        <end position="18"/>
    </location>
</feature>
<dbReference type="PROSITE" id="PS51257">
    <property type="entry name" value="PROKAR_LIPOPROTEIN"/>
    <property type="match status" value="1"/>
</dbReference>
<reference evidence="5 6" key="1">
    <citation type="submission" date="2020-04" db="EMBL/GenBank/DDBJ databases">
        <authorList>
            <person name="Zheng R.K."/>
            <person name="Sun C.M."/>
        </authorList>
    </citation>
    <scope>NUCLEOTIDE SEQUENCE [LARGE SCALE GENOMIC DNA]</scope>
    <source>
        <strain evidence="6">zrk29</strain>
    </source>
</reference>
<dbReference type="Gene3D" id="3.40.190.10">
    <property type="entry name" value="Periplasmic binding protein-like II"/>
    <property type="match status" value="2"/>
</dbReference>
<evidence type="ECO:0000259" key="4">
    <source>
        <dbReference type="Pfam" id="PF12849"/>
    </source>
</evidence>
<evidence type="ECO:0000313" key="6">
    <source>
        <dbReference type="Proteomes" id="UP000512167"/>
    </source>
</evidence>
<evidence type="ECO:0000256" key="3">
    <source>
        <dbReference type="SAM" id="SignalP"/>
    </source>
</evidence>
<accession>A0A7L6N596</accession>
<feature type="chain" id="PRO_5029558903" description="PBP domain-containing protein" evidence="3">
    <location>
        <begin position="19"/>
        <end position="305"/>
    </location>
</feature>
<evidence type="ECO:0000313" key="5">
    <source>
        <dbReference type="EMBL" id="QLY39749.1"/>
    </source>
</evidence>
<dbReference type="InterPro" id="IPR050811">
    <property type="entry name" value="Phosphate_ABC_transporter"/>
</dbReference>
<dbReference type="PANTHER" id="PTHR30570">
    <property type="entry name" value="PERIPLASMIC PHOSPHATE BINDING COMPONENT OF PHOSPHATE ABC TRANSPORTER"/>
    <property type="match status" value="1"/>
</dbReference>